<dbReference type="PROSITE" id="PS51635">
    <property type="entry name" value="PNPLA"/>
    <property type="match status" value="1"/>
</dbReference>
<protein>
    <submittedName>
        <fullName evidence="6">Putative Acyl transferase/acyl hydrolase/lysophospholipase</fullName>
    </submittedName>
</protein>
<dbReference type="InterPro" id="IPR037483">
    <property type="entry name" value="YjjU-like"/>
</dbReference>
<feature type="domain" description="PNPLA" evidence="5">
    <location>
        <begin position="32"/>
        <end position="201"/>
    </location>
</feature>
<gene>
    <name evidence="6" type="ORF">VTAP4600_A1114</name>
</gene>
<proteinExistence type="predicted"/>
<keyword evidence="3 4" id="KW-0443">Lipid metabolism</keyword>
<evidence type="ECO:0000256" key="1">
    <source>
        <dbReference type="ARBA" id="ARBA00022801"/>
    </source>
</evidence>
<dbReference type="InterPro" id="IPR002641">
    <property type="entry name" value="PNPLA_dom"/>
</dbReference>
<dbReference type="PANTHER" id="PTHR14226:SF25">
    <property type="entry name" value="PHOSPHOESTERASE"/>
    <property type="match status" value="1"/>
</dbReference>
<feature type="active site" description="Nucleophile" evidence="4">
    <location>
        <position position="66"/>
    </location>
</feature>
<keyword evidence="2 4" id="KW-0442">Lipid degradation</keyword>
<evidence type="ECO:0000256" key="4">
    <source>
        <dbReference type="PROSITE-ProRule" id="PRU01161"/>
    </source>
</evidence>
<organism evidence="6 7">
    <name type="scientific">Vibrio tapetis subsp. tapetis</name>
    <dbReference type="NCBI Taxonomy" id="1671868"/>
    <lineage>
        <taxon>Bacteria</taxon>
        <taxon>Pseudomonadati</taxon>
        <taxon>Pseudomonadota</taxon>
        <taxon>Gammaproteobacteria</taxon>
        <taxon>Vibrionales</taxon>
        <taxon>Vibrionaceae</taxon>
        <taxon>Vibrio</taxon>
    </lineage>
</organism>
<accession>A0A2N8ZB35</accession>
<sequence length="390" mass="43830">MSIILNSGGVSEHSSSLDEIRLLNYINGKTALVAQGGGQRSIFTAGVIDSFLYANFDPFHSFYGTSAGAMNLCAFLSRQAGLGRSFLLDLTSQPEFFSLFGYIRHKQPLGLNWALNKIRQYPYRLDVDMAQRVLNGREAFASVTDTKHLKDHYLPFLSEQWFEVLTATCAIPRLYNGEVTINGIGYVDGGISAAIPIQEAWRNDARLIVAIRTESVDEDLVTVNTVPPTMHKSSDSAMPIWLKESVGAIQQQWDMRVQDWKNDWDGFLKTQFDKSTSKQDKASRLKLLNGGRWLFGAGDVYRLSHMLGEQFDAGLADLLMVHYQTYALTQDFLKHPPEDCFIVQIAPDQPLRSAALMSSEEDMIADYQIGLRAGQRFIETYTKVKRASDR</sequence>
<keyword evidence="6" id="KW-0808">Transferase</keyword>
<dbReference type="EMBL" id="LT960611">
    <property type="protein sequence ID" value="SON49093.1"/>
    <property type="molecule type" value="Genomic_DNA"/>
</dbReference>
<dbReference type="InterPro" id="IPR045943">
    <property type="entry name" value="DUF6363"/>
</dbReference>
<dbReference type="GO" id="GO:0016787">
    <property type="term" value="F:hydrolase activity"/>
    <property type="evidence" value="ECO:0007669"/>
    <property type="project" value="UniProtKB-UniRule"/>
</dbReference>
<evidence type="ECO:0000256" key="2">
    <source>
        <dbReference type="ARBA" id="ARBA00022963"/>
    </source>
</evidence>
<keyword evidence="1 4" id="KW-0378">Hydrolase</keyword>
<dbReference type="PANTHER" id="PTHR14226">
    <property type="entry name" value="NEUROPATHY TARGET ESTERASE/SWISS CHEESE D.MELANOGASTER"/>
    <property type="match status" value="1"/>
</dbReference>
<feature type="active site" description="Proton acceptor" evidence="4">
    <location>
        <position position="188"/>
    </location>
</feature>
<dbReference type="GO" id="GO:0016740">
    <property type="term" value="F:transferase activity"/>
    <property type="evidence" value="ECO:0007669"/>
    <property type="project" value="UniProtKB-KW"/>
</dbReference>
<evidence type="ECO:0000259" key="5">
    <source>
        <dbReference type="PROSITE" id="PS51635"/>
    </source>
</evidence>
<dbReference type="SUPFAM" id="SSF52151">
    <property type="entry name" value="FabD/lysophospholipase-like"/>
    <property type="match status" value="1"/>
</dbReference>
<dbReference type="CDD" id="cd07208">
    <property type="entry name" value="Pat_hypo_Ecoli_yjju_like"/>
    <property type="match status" value="1"/>
</dbReference>
<name>A0A2N8ZB35_9VIBR</name>
<feature type="short sequence motif" description="GXSXG" evidence="4">
    <location>
        <begin position="64"/>
        <end position="68"/>
    </location>
</feature>
<evidence type="ECO:0000256" key="3">
    <source>
        <dbReference type="ARBA" id="ARBA00023098"/>
    </source>
</evidence>
<dbReference type="Pfam" id="PF19890">
    <property type="entry name" value="DUF6363"/>
    <property type="match status" value="1"/>
</dbReference>
<dbReference type="Pfam" id="PF01734">
    <property type="entry name" value="Patatin"/>
    <property type="match status" value="1"/>
</dbReference>
<dbReference type="Gene3D" id="3.40.1090.10">
    <property type="entry name" value="Cytosolic phospholipase A2 catalytic domain"/>
    <property type="match status" value="2"/>
</dbReference>
<dbReference type="GO" id="GO:0016042">
    <property type="term" value="P:lipid catabolic process"/>
    <property type="evidence" value="ECO:0007669"/>
    <property type="project" value="UniProtKB-UniRule"/>
</dbReference>
<dbReference type="KEGG" id="vta:A1114"/>
<dbReference type="Proteomes" id="UP000235828">
    <property type="component" value="Chromosome A"/>
</dbReference>
<comment type="caution">
    <text evidence="4">Lacks conserved residue(s) required for the propagation of feature annotation.</text>
</comment>
<dbReference type="AlphaFoldDB" id="A0A2N8ZB35"/>
<keyword evidence="7" id="KW-1185">Reference proteome</keyword>
<evidence type="ECO:0000313" key="6">
    <source>
        <dbReference type="EMBL" id="SON49093.1"/>
    </source>
</evidence>
<evidence type="ECO:0000313" key="7">
    <source>
        <dbReference type="Proteomes" id="UP000235828"/>
    </source>
</evidence>
<reference evidence="6 7" key="1">
    <citation type="submission" date="2017-10" db="EMBL/GenBank/DDBJ databases">
        <authorList>
            <person name="Banno H."/>
            <person name="Chua N.-H."/>
        </authorList>
    </citation>
    <scope>NUCLEOTIDE SEQUENCE [LARGE SCALE GENOMIC DNA]</scope>
    <source>
        <strain evidence="6">Vibrio tapetis CECT4600</strain>
    </source>
</reference>
<dbReference type="InterPro" id="IPR016035">
    <property type="entry name" value="Acyl_Trfase/lysoPLipase"/>
</dbReference>
<feature type="short sequence motif" description="DGA/G" evidence="4">
    <location>
        <begin position="188"/>
        <end position="190"/>
    </location>
</feature>
<dbReference type="InterPro" id="IPR050301">
    <property type="entry name" value="NTE"/>
</dbReference>